<reference evidence="2" key="1">
    <citation type="submission" date="2016-10" db="EMBL/GenBank/DDBJ databases">
        <authorList>
            <person name="Varghese N."/>
            <person name="Submissions S."/>
        </authorList>
    </citation>
    <scope>NUCLEOTIDE SEQUENCE [LARGE SCALE GENOMIC DNA]</scope>
    <source>
        <strain evidence="2">SP</strain>
    </source>
</reference>
<sequence length="71" mass="8147">MICILKNEIQQFPPEIAVELYGVTLDLGLKVYRDVQKQKLNSNVQKMREKPPANSIVALSFHYSHLSNQGY</sequence>
<accession>A0A1H3UW96</accession>
<dbReference type="EMBL" id="FNPI01000027">
    <property type="protein sequence ID" value="SDZ66556.1"/>
    <property type="molecule type" value="Genomic_DNA"/>
</dbReference>
<evidence type="ECO:0000313" key="2">
    <source>
        <dbReference type="Proteomes" id="UP000198935"/>
    </source>
</evidence>
<keyword evidence="2" id="KW-1185">Reference proteome</keyword>
<evidence type="ECO:0000313" key="1">
    <source>
        <dbReference type="EMBL" id="SDZ66556.1"/>
    </source>
</evidence>
<dbReference type="Proteomes" id="UP000198935">
    <property type="component" value="Unassembled WGS sequence"/>
</dbReference>
<name>A0A1H3UW96_9BACI</name>
<dbReference type="AlphaFoldDB" id="A0A1H3UW96"/>
<organism evidence="1 2">
    <name type="scientific">Evansella caseinilytica</name>
    <dbReference type="NCBI Taxonomy" id="1503961"/>
    <lineage>
        <taxon>Bacteria</taxon>
        <taxon>Bacillati</taxon>
        <taxon>Bacillota</taxon>
        <taxon>Bacilli</taxon>
        <taxon>Bacillales</taxon>
        <taxon>Bacillaceae</taxon>
        <taxon>Evansella</taxon>
    </lineage>
</organism>
<gene>
    <name evidence="1" type="ORF">SAMN05421736_12751</name>
</gene>
<proteinExistence type="predicted"/>
<protein>
    <submittedName>
        <fullName evidence="1">Uncharacterized protein</fullName>
    </submittedName>
</protein>